<dbReference type="InterPro" id="IPR036188">
    <property type="entry name" value="FAD/NAD-bd_sf"/>
</dbReference>
<reference evidence="6 7" key="1">
    <citation type="submission" date="2018-10" db="EMBL/GenBank/DDBJ databases">
        <title>Phylogenomics of Brevibacillus.</title>
        <authorList>
            <person name="Dunlap C."/>
        </authorList>
    </citation>
    <scope>NUCLEOTIDE SEQUENCE [LARGE SCALE GENOMIC DNA]</scope>
    <source>
        <strain evidence="6 7">JCM 12215</strain>
    </source>
</reference>
<evidence type="ECO:0000256" key="2">
    <source>
        <dbReference type="ARBA" id="ARBA00011738"/>
    </source>
</evidence>
<dbReference type="Pfam" id="PF07992">
    <property type="entry name" value="Pyr_redox_2"/>
    <property type="match status" value="1"/>
</dbReference>
<dbReference type="SUPFAM" id="SSF51905">
    <property type="entry name" value="FAD/NAD(P)-binding domain"/>
    <property type="match status" value="1"/>
</dbReference>
<evidence type="ECO:0000256" key="1">
    <source>
        <dbReference type="ARBA" id="ARBA00001974"/>
    </source>
</evidence>
<dbReference type="InterPro" id="IPR050097">
    <property type="entry name" value="Ferredoxin-NADP_redctase_2"/>
</dbReference>
<keyword evidence="4" id="KW-0560">Oxidoreductase</keyword>
<proteinExistence type="predicted"/>
<evidence type="ECO:0000259" key="5">
    <source>
        <dbReference type="Pfam" id="PF07992"/>
    </source>
</evidence>
<comment type="cofactor">
    <cofactor evidence="1">
        <name>FAD</name>
        <dbReference type="ChEBI" id="CHEBI:57692"/>
    </cofactor>
</comment>
<comment type="caution">
    <text evidence="6">The sequence shown here is derived from an EMBL/GenBank/DDBJ whole genome shotgun (WGS) entry which is preliminary data.</text>
</comment>
<sequence length="302" mass="32853">MEHVQVLIAGGGIGGLSAAIWCQRLGLSSLLLEKTDALGGQIAHIHNEIWDFPPQVYPDGAALLKDLLAHPTIKQLRPRLGETILSIDVENHLVTTSHSVYRADYLIIATGVTPNVIPALEGCSRVLSPWFSTTSQASTIRGQDVAVIGGGDRALEGAANLSPHARHVYLLVRGKQLRARSEWLDRISAMPNLHLLVETQIDTFAEEDGRMTLNLRSNLPATPRSISVDWILPRVGVRGNSQGFDPLDTYDQHYLVTDCNQVTGEQWIYAIGDVANGSAYSSLSLSVGQAMKAVKHISQQQT</sequence>
<accession>A0A3M8CJZ5</accession>
<dbReference type="PRINTS" id="PR00469">
    <property type="entry name" value="PNDRDTASEII"/>
</dbReference>
<dbReference type="RefSeq" id="WP_122907651.1">
    <property type="nucleotide sequence ID" value="NZ_CBCSBE010000002.1"/>
</dbReference>
<name>A0A3M8CJZ5_9BACL</name>
<keyword evidence="3" id="KW-0285">Flavoprotein</keyword>
<evidence type="ECO:0000313" key="7">
    <source>
        <dbReference type="Proteomes" id="UP000282028"/>
    </source>
</evidence>
<feature type="domain" description="FAD/NAD(P)-binding" evidence="5">
    <location>
        <begin position="5"/>
        <end position="293"/>
    </location>
</feature>
<comment type="subunit">
    <text evidence="2">Homodimer.</text>
</comment>
<keyword evidence="7" id="KW-1185">Reference proteome</keyword>
<organism evidence="6 7">
    <name type="scientific">Brevibacillus invocatus</name>
    <dbReference type="NCBI Taxonomy" id="173959"/>
    <lineage>
        <taxon>Bacteria</taxon>
        <taxon>Bacillati</taxon>
        <taxon>Bacillota</taxon>
        <taxon>Bacilli</taxon>
        <taxon>Bacillales</taxon>
        <taxon>Paenibacillaceae</taxon>
        <taxon>Brevibacillus</taxon>
    </lineage>
</organism>
<dbReference type="Gene3D" id="3.50.50.60">
    <property type="entry name" value="FAD/NAD(P)-binding domain"/>
    <property type="match status" value="2"/>
</dbReference>
<dbReference type="GO" id="GO:0016491">
    <property type="term" value="F:oxidoreductase activity"/>
    <property type="evidence" value="ECO:0007669"/>
    <property type="project" value="UniProtKB-KW"/>
</dbReference>
<evidence type="ECO:0000313" key="6">
    <source>
        <dbReference type="EMBL" id="RNB76024.1"/>
    </source>
</evidence>
<evidence type="ECO:0000256" key="3">
    <source>
        <dbReference type="ARBA" id="ARBA00022630"/>
    </source>
</evidence>
<evidence type="ECO:0000256" key="4">
    <source>
        <dbReference type="ARBA" id="ARBA00023002"/>
    </source>
</evidence>
<dbReference type="AlphaFoldDB" id="A0A3M8CJZ5"/>
<gene>
    <name evidence="6" type="ORF">EDM52_03665</name>
</gene>
<dbReference type="InterPro" id="IPR023753">
    <property type="entry name" value="FAD/NAD-binding_dom"/>
</dbReference>
<dbReference type="OrthoDB" id="9806179at2"/>
<dbReference type="PRINTS" id="PR00368">
    <property type="entry name" value="FADPNR"/>
</dbReference>
<dbReference type="PANTHER" id="PTHR48105">
    <property type="entry name" value="THIOREDOXIN REDUCTASE 1-RELATED-RELATED"/>
    <property type="match status" value="1"/>
</dbReference>
<dbReference type="Proteomes" id="UP000282028">
    <property type="component" value="Unassembled WGS sequence"/>
</dbReference>
<dbReference type="EMBL" id="RHHR01000008">
    <property type="protein sequence ID" value="RNB76024.1"/>
    <property type="molecule type" value="Genomic_DNA"/>
</dbReference>
<protein>
    <submittedName>
        <fullName evidence="6">NAD(P)/FAD-dependent oxidoreductase</fullName>
    </submittedName>
</protein>